<reference evidence="6 7" key="1">
    <citation type="journal article" date="2021" name="BMC Biol.">
        <title>Horizontally acquired antibacterial genes associated with adaptive radiation of ladybird beetles.</title>
        <authorList>
            <person name="Li H.S."/>
            <person name="Tang X.F."/>
            <person name="Huang Y.H."/>
            <person name="Xu Z.Y."/>
            <person name="Chen M.L."/>
            <person name="Du X.Y."/>
            <person name="Qiu B.Y."/>
            <person name="Chen P.T."/>
            <person name="Zhang W."/>
            <person name="Slipinski A."/>
            <person name="Escalona H.E."/>
            <person name="Waterhouse R.M."/>
            <person name="Zwick A."/>
            <person name="Pang H."/>
        </authorList>
    </citation>
    <scope>NUCLEOTIDE SEQUENCE [LARGE SCALE GENOMIC DNA]</scope>
    <source>
        <strain evidence="6">SYSU2018</strain>
    </source>
</reference>
<dbReference type="Proteomes" id="UP001516400">
    <property type="component" value="Unassembled WGS sequence"/>
</dbReference>
<gene>
    <name evidence="6" type="ORF">HHI36_003463</name>
</gene>
<dbReference type="Gene3D" id="1.20.1250.20">
    <property type="entry name" value="MFS general substrate transporter like domains"/>
    <property type="match status" value="1"/>
</dbReference>
<organism evidence="6 7">
    <name type="scientific">Cryptolaemus montrouzieri</name>
    <dbReference type="NCBI Taxonomy" id="559131"/>
    <lineage>
        <taxon>Eukaryota</taxon>
        <taxon>Metazoa</taxon>
        <taxon>Ecdysozoa</taxon>
        <taxon>Arthropoda</taxon>
        <taxon>Hexapoda</taxon>
        <taxon>Insecta</taxon>
        <taxon>Pterygota</taxon>
        <taxon>Neoptera</taxon>
        <taxon>Endopterygota</taxon>
        <taxon>Coleoptera</taxon>
        <taxon>Polyphaga</taxon>
        <taxon>Cucujiformia</taxon>
        <taxon>Coccinelloidea</taxon>
        <taxon>Coccinellidae</taxon>
        <taxon>Scymninae</taxon>
        <taxon>Scymnini</taxon>
        <taxon>Cryptolaemus</taxon>
    </lineage>
</organism>
<evidence type="ECO:0000256" key="4">
    <source>
        <dbReference type="ARBA" id="ARBA00023136"/>
    </source>
</evidence>
<comment type="caution">
    <text evidence="6">The sequence shown here is derived from an EMBL/GenBank/DDBJ whole genome shotgun (WGS) entry which is preliminary data.</text>
</comment>
<keyword evidence="3 5" id="KW-1133">Transmembrane helix</keyword>
<feature type="transmembrane region" description="Helical" evidence="5">
    <location>
        <begin position="40"/>
        <end position="59"/>
    </location>
</feature>
<feature type="transmembrane region" description="Helical" evidence="5">
    <location>
        <begin position="145"/>
        <end position="168"/>
    </location>
</feature>
<keyword evidence="7" id="KW-1185">Reference proteome</keyword>
<feature type="transmembrane region" description="Helical" evidence="5">
    <location>
        <begin position="435"/>
        <end position="456"/>
    </location>
</feature>
<feature type="transmembrane region" description="Helical" evidence="5">
    <location>
        <begin position="113"/>
        <end position="133"/>
    </location>
</feature>
<feature type="transmembrane region" description="Helical" evidence="5">
    <location>
        <begin position="462"/>
        <end position="485"/>
    </location>
</feature>
<feature type="transmembrane region" description="Helical" evidence="5">
    <location>
        <begin position="306"/>
        <end position="330"/>
    </location>
</feature>
<evidence type="ECO:0000256" key="3">
    <source>
        <dbReference type="ARBA" id="ARBA00022989"/>
    </source>
</evidence>
<evidence type="ECO:0000256" key="2">
    <source>
        <dbReference type="ARBA" id="ARBA00022692"/>
    </source>
</evidence>
<evidence type="ECO:0000313" key="7">
    <source>
        <dbReference type="Proteomes" id="UP001516400"/>
    </source>
</evidence>
<proteinExistence type="predicted"/>
<evidence type="ECO:0000256" key="1">
    <source>
        <dbReference type="ARBA" id="ARBA00004141"/>
    </source>
</evidence>
<dbReference type="EMBL" id="JABFTP020000185">
    <property type="protein sequence ID" value="KAL3289020.1"/>
    <property type="molecule type" value="Genomic_DNA"/>
</dbReference>
<feature type="transmembrane region" description="Helical" evidence="5">
    <location>
        <begin position="398"/>
        <end position="415"/>
    </location>
</feature>
<dbReference type="PANTHER" id="PTHR23507">
    <property type="entry name" value="ZGC:174356"/>
    <property type="match status" value="1"/>
</dbReference>
<dbReference type="GO" id="GO:0016020">
    <property type="term" value="C:membrane"/>
    <property type="evidence" value="ECO:0007669"/>
    <property type="project" value="UniProtKB-SubCell"/>
</dbReference>
<evidence type="ECO:0000313" key="6">
    <source>
        <dbReference type="EMBL" id="KAL3289020.1"/>
    </source>
</evidence>
<dbReference type="Pfam" id="PF07690">
    <property type="entry name" value="MFS_1"/>
    <property type="match status" value="1"/>
</dbReference>
<dbReference type="InterPro" id="IPR036259">
    <property type="entry name" value="MFS_trans_sf"/>
</dbReference>
<dbReference type="AlphaFoldDB" id="A0ABD2PDM1"/>
<dbReference type="InterPro" id="IPR011701">
    <property type="entry name" value="MFS"/>
</dbReference>
<feature type="transmembrane region" description="Helical" evidence="5">
    <location>
        <begin position="373"/>
        <end position="392"/>
    </location>
</feature>
<feature type="transmembrane region" description="Helical" evidence="5">
    <location>
        <begin position="180"/>
        <end position="201"/>
    </location>
</feature>
<accession>A0ABD2PDM1</accession>
<evidence type="ECO:0000256" key="5">
    <source>
        <dbReference type="SAM" id="Phobius"/>
    </source>
</evidence>
<dbReference type="SUPFAM" id="SSF103473">
    <property type="entry name" value="MFS general substrate transporter"/>
    <property type="match status" value="1"/>
</dbReference>
<feature type="transmembrane region" description="Helical" evidence="5">
    <location>
        <begin position="342"/>
        <end position="361"/>
    </location>
</feature>
<name>A0ABD2PDM1_9CUCU</name>
<dbReference type="PANTHER" id="PTHR23507:SF1">
    <property type="entry name" value="FI18259P1-RELATED"/>
    <property type="match status" value="1"/>
</dbReference>
<evidence type="ECO:0008006" key="8">
    <source>
        <dbReference type="Google" id="ProtNLM"/>
    </source>
</evidence>
<comment type="subcellular location">
    <subcellularLocation>
        <location evidence="1">Membrane</location>
        <topology evidence="1">Multi-pass membrane protein</topology>
    </subcellularLocation>
</comment>
<feature type="transmembrane region" description="Helical" evidence="5">
    <location>
        <begin position="241"/>
        <end position="258"/>
    </location>
</feature>
<sequence length="504" mass="57294">MAVIELKNIDNISQSCDHVKAASVDYHWKTKCQTSFWKKFKYIITHITVEPIVFLYILASTMNSLVTQNLSLEKACRVNLHLNESICDAMVLRNRSGYLPEDEVDVQKMVVQWAAYKAFVIGSVTVVLIVFFGSWSDRHRRRKPLILFPMYGDLIGSIGLLICSFYLRELSIEYTWLVDTISLALFGGPCILFLGIYSYVGGNSSEEDKTLRIGSVAIANMVGMSTGMFMSGILLNRLGFLGAYSISATCLTMAILYGRVMVKEKGVKVEEDVKTGFFQDLFALEHVKNTFKICFQKRECNRRKRILILMFLSMMVMGSMYGELTVQYMYLRLKCGWNEVDFSIYNALHFGIQIFGNSFALSFFSKYLKWDDAILGIIAIISKSSAYLIYAFAPTGMYFYIGAVVEIFYAAIFIAMRSIMAKVVPPHELGQSNSIFGICEALMPFIFGPLYSKIYIVTMTVFPGTFLLFSLGLYMVAFCLFMCLYKSGRDQSKLQVKEKPWNMK</sequence>
<feature type="transmembrane region" description="Helical" evidence="5">
    <location>
        <begin position="213"/>
        <end position="235"/>
    </location>
</feature>
<protein>
    <recommendedName>
        <fullName evidence="8">Solute carrier family 46 member 3</fullName>
    </recommendedName>
</protein>
<keyword evidence="4 5" id="KW-0472">Membrane</keyword>
<keyword evidence="2 5" id="KW-0812">Transmembrane</keyword>